<dbReference type="FunFam" id="3.40.140.10:FF:000005">
    <property type="entry name" value="tRNA-specific adenosine deaminase"/>
    <property type="match status" value="1"/>
</dbReference>
<accession>A0A2P6R206</accession>
<feature type="compositionally biased region" description="Basic and acidic residues" evidence="9">
    <location>
        <begin position="21"/>
        <end position="41"/>
    </location>
</feature>
<dbReference type="GO" id="GO:0002100">
    <property type="term" value="P:tRNA wobble adenosine to inosine editing"/>
    <property type="evidence" value="ECO:0007669"/>
    <property type="project" value="InterPro"/>
</dbReference>
<evidence type="ECO:0000256" key="7">
    <source>
        <dbReference type="ARBA" id="ARBA00022833"/>
    </source>
</evidence>
<dbReference type="InterPro" id="IPR028883">
    <property type="entry name" value="tRNA_aden_deaminase"/>
</dbReference>
<feature type="region of interest" description="Disordered" evidence="9">
    <location>
        <begin position="1010"/>
        <end position="1032"/>
    </location>
</feature>
<feature type="compositionally biased region" description="Basic and acidic residues" evidence="9">
    <location>
        <begin position="652"/>
        <end position="667"/>
    </location>
</feature>
<feature type="compositionally biased region" description="Polar residues" evidence="9">
    <location>
        <begin position="636"/>
        <end position="647"/>
    </location>
</feature>
<dbReference type="AlphaFoldDB" id="A0A2P6R206"/>
<dbReference type="GO" id="GO:0009507">
    <property type="term" value="C:chloroplast"/>
    <property type="evidence" value="ECO:0007669"/>
    <property type="project" value="TreeGrafter"/>
</dbReference>
<dbReference type="Gene3D" id="3.40.140.10">
    <property type="entry name" value="Cytidine Deaminase, domain 2"/>
    <property type="match status" value="1"/>
</dbReference>
<evidence type="ECO:0000313" key="12">
    <source>
        <dbReference type="Proteomes" id="UP000238479"/>
    </source>
</evidence>
<feature type="region of interest" description="Disordered" evidence="9">
    <location>
        <begin position="349"/>
        <end position="374"/>
    </location>
</feature>
<dbReference type="STRING" id="74649.A0A2P6R206"/>
<feature type="region of interest" description="Disordered" evidence="9">
    <location>
        <begin position="509"/>
        <end position="606"/>
    </location>
</feature>
<keyword evidence="7" id="KW-0862">Zinc</keyword>
<feature type="compositionally biased region" description="Polar residues" evidence="9">
    <location>
        <begin position="670"/>
        <end position="688"/>
    </location>
</feature>
<feature type="compositionally biased region" description="Polar residues" evidence="9">
    <location>
        <begin position="297"/>
        <end position="312"/>
    </location>
</feature>
<dbReference type="OMA" id="TKMHDIF"/>
<keyword evidence="12" id="KW-1185">Reference proteome</keyword>
<comment type="cofactor">
    <cofactor evidence="1">
        <name>Zn(2+)</name>
        <dbReference type="ChEBI" id="CHEBI:29105"/>
    </cofactor>
</comment>
<feature type="region of interest" description="Disordered" evidence="9">
    <location>
        <begin position="18"/>
        <end position="58"/>
    </location>
</feature>
<dbReference type="InterPro" id="IPR016193">
    <property type="entry name" value="Cytidine_deaminase-like"/>
</dbReference>
<evidence type="ECO:0000256" key="8">
    <source>
        <dbReference type="ARBA" id="ARBA00048045"/>
    </source>
</evidence>
<dbReference type="PANTHER" id="PTHR11079">
    <property type="entry name" value="CYTOSINE DEAMINASE FAMILY MEMBER"/>
    <property type="match status" value="1"/>
</dbReference>
<proteinExistence type="inferred from homology"/>
<feature type="compositionally biased region" description="Polar residues" evidence="9">
    <location>
        <begin position="521"/>
        <end position="537"/>
    </location>
</feature>
<feature type="compositionally biased region" description="Basic and acidic residues" evidence="9">
    <location>
        <begin position="83"/>
        <end position="101"/>
    </location>
</feature>
<sequence>MWDWRKKSEKKLTEVVIEETQASRKSSEKHSRVLKTNESELAKASGSHKQFNDERENSYLTWGTKEQYRRTGNQDIVETESRRKFQEGKEKLEVHRTDAETSLRSQKRLSDREQNLAMATNLVQETRDEHYKTTGHITQREDLNIDIQKLSRVSQVQVVDTERTSNRRRQSDTRINQEENTNMGLISVEGTEEQCHQISHQLDQKVIQRVQSRKGTNDAAEMSYVHASDTARNTNSQRTFDKRTTNQGSITVLAATSVEETVQRNNQTDEKLKQVKSRKEAQSSTEVSTLPEKYSGEPSSFQVSLSMVSQARMQREDVEGHKGSPQAPLLPPPPQLIARGSAHIELSSVTATQEVSGETSESNSALNYESCGGNSNTETPAEILYLDNPEDALGSAHRLEESSSQFIGEFCEKIRYGVSTSENQTAQRVSGATLVYGGEKYGQKTLTSSSSGNGTDETQGENSYLINPEDALGSAQRLEKSSSQFVGEFSEKARHEASTSEEYGAEISEAKWVPGGEKHGQITSSQYGSEDSQLKGNQSRRSSGGSGTKGPSVEMWDVTDTSTLKSPEEEKPGATTTSEKSEATTASEKLEAATTSGNAVAKKTGRSIWNVVADIVKLRWISHAETHHSGARSGERISSTESGSSEAWFSGRETEENSEKNVKREKGMQPGTTSDQLQPVKSFSQSEKVSGPVKSKDKVRYLETSMTSSPNKEESRSTSKSVSLSSGEETLSPKDNQKNFRGSSSGIQIVESSQSQIAIESSQSQIASGIKYPVVEEISDAGYTVSGSGSEENRDQFGCQKFDEESDNVQKGAELKQRKLQRNKQVLKDRFDEWEEAQNLEIEQRKTDEFFMREALLEAKKAADTWEVPVGAVLVQQGKVIARGFNLVEELRDSTAHAEMICIREASNVLRTWRLAESTLYVTLEPCPMCAGAILQARVDTVVWGAPNKLLGADGSWIRLFRDGGQGSESEQSEKPAAPVHPFHPNITIRRGVLASECADIMQQFFQLRRKKKEKRQAGPPAPPSSRAVSHHPRKILTKLHDIFHIMFCL</sequence>
<evidence type="ECO:0000256" key="1">
    <source>
        <dbReference type="ARBA" id="ARBA00001947"/>
    </source>
</evidence>
<dbReference type="Pfam" id="PF00383">
    <property type="entry name" value="dCMP_cyt_deam_1"/>
    <property type="match status" value="1"/>
</dbReference>
<dbReference type="InterPro" id="IPR002125">
    <property type="entry name" value="CMP_dCMP_dom"/>
</dbReference>
<dbReference type="PROSITE" id="PS51747">
    <property type="entry name" value="CYT_DCMP_DEAMINASES_2"/>
    <property type="match status" value="1"/>
</dbReference>
<dbReference type="PANTHER" id="PTHR11079:SF179">
    <property type="entry name" value="TRNA(ADENINE(34)) DEAMINASE, CHLOROPLASTIC"/>
    <property type="match status" value="1"/>
</dbReference>
<feature type="region of interest" description="Disordered" evidence="9">
    <location>
        <begin position="83"/>
        <end position="108"/>
    </location>
</feature>
<feature type="region of interest" description="Disordered" evidence="9">
    <location>
        <begin position="625"/>
        <end position="753"/>
    </location>
</feature>
<feature type="compositionally biased region" description="Low complexity" evidence="9">
    <location>
        <begin position="574"/>
        <end position="587"/>
    </location>
</feature>
<feature type="region of interest" description="Disordered" evidence="9">
    <location>
        <begin position="263"/>
        <end position="337"/>
    </location>
</feature>
<feature type="domain" description="CMP/dCMP-type deaminase" evidence="10">
    <location>
        <begin position="846"/>
        <end position="968"/>
    </location>
</feature>
<evidence type="ECO:0000256" key="2">
    <source>
        <dbReference type="ARBA" id="ARBA00011738"/>
    </source>
</evidence>
<dbReference type="CDD" id="cd01285">
    <property type="entry name" value="nucleoside_deaminase"/>
    <property type="match status" value="1"/>
</dbReference>
<evidence type="ECO:0000259" key="10">
    <source>
        <dbReference type="PROSITE" id="PS51747"/>
    </source>
</evidence>
<comment type="catalytic activity">
    <reaction evidence="8">
        <text>adenosine(34) in tRNA + H2O + H(+) = inosine(34) in tRNA + NH4(+)</text>
        <dbReference type="Rhea" id="RHEA:43168"/>
        <dbReference type="Rhea" id="RHEA-COMP:10373"/>
        <dbReference type="Rhea" id="RHEA-COMP:10374"/>
        <dbReference type="ChEBI" id="CHEBI:15377"/>
        <dbReference type="ChEBI" id="CHEBI:15378"/>
        <dbReference type="ChEBI" id="CHEBI:28938"/>
        <dbReference type="ChEBI" id="CHEBI:74411"/>
        <dbReference type="ChEBI" id="CHEBI:82852"/>
        <dbReference type="EC" id="3.5.4.33"/>
    </reaction>
</comment>
<dbReference type="Proteomes" id="UP000238479">
    <property type="component" value="Chromosome 4"/>
</dbReference>
<dbReference type="SUPFAM" id="SSF53927">
    <property type="entry name" value="Cytidine deaminase-like"/>
    <property type="match status" value="1"/>
</dbReference>
<evidence type="ECO:0000256" key="3">
    <source>
        <dbReference type="ARBA" id="ARBA00012740"/>
    </source>
</evidence>
<name>A0A2P6R206_ROSCH</name>
<dbReference type="Gramene" id="PRQ40472">
    <property type="protein sequence ID" value="PRQ40472"/>
    <property type="gene ID" value="RchiOBHm_Chr4g0436391"/>
</dbReference>
<dbReference type="EC" id="3.5.4.33" evidence="3"/>
<feature type="region of interest" description="Disordered" evidence="9">
    <location>
        <begin position="444"/>
        <end position="463"/>
    </location>
</feature>
<organism evidence="11 12">
    <name type="scientific">Rosa chinensis</name>
    <name type="common">China rose</name>
    <dbReference type="NCBI Taxonomy" id="74649"/>
    <lineage>
        <taxon>Eukaryota</taxon>
        <taxon>Viridiplantae</taxon>
        <taxon>Streptophyta</taxon>
        <taxon>Embryophyta</taxon>
        <taxon>Tracheophyta</taxon>
        <taxon>Spermatophyta</taxon>
        <taxon>Magnoliopsida</taxon>
        <taxon>eudicotyledons</taxon>
        <taxon>Gunneridae</taxon>
        <taxon>Pentapetalae</taxon>
        <taxon>rosids</taxon>
        <taxon>fabids</taxon>
        <taxon>Rosales</taxon>
        <taxon>Rosaceae</taxon>
        <taxon>Rosoideae</taxon>
        <taxon>Rosoideae incertae sedis</taxon>
        <taxon>Rosa</taxon>
    </lineage>
</organism>
<evidence type="ECO:0000313" key="11">
    <source>
        <dbReference type="EMBL" id="PRQ40472.1"/>
    </source>
</evidence>
<evidence type="ECO:0000256" key="6">
    <source>
        <dbReference type="ARBA" id="ARBA00022801"/>
    </source>
</evidence>
<keyword evidence="4" id="KW-0819">tRNA processing</keyword>
<feature type="compositionally biased region" description="Low complexity" evidence="9">
    <location>
        <begin position="718"/>
        <end position="729"/>
    </location>
</feature>
<gene>
    <name evidence="11" type="ORF">RchiOBHm_Chr4g0436391</name>
</gene>
<keyword evidence="5" id="KW-0479">Metal-binding</keyword>
<feature type="compositionally biased region" description="Low complexity" evidence="9">
    <location>
        <begin position="743"/>
        <end position="753"/>
    </location>
</feature>
<evidence type="ECO:0000256" key="4">
    <source>
        <dbReference type="ARBA" id="ARBA00022694"/>
    </source>
</evidence>
<evidence type="ECO:0000256" key="9">
    <source>
        <dbReference type="SAM" id="MobiDB-lite"/>
    </source>
</evidence>
<protein>
    <recommendedName>
        <fullName evidence="3">tRNA(adenine(34)) deaminase</fullName>
        <ecNumber evidence="3">3.5.4.33</ecNumber>
    </recommendedName>
</protein>
<comment type="subunit">
    <text evidence="2">Homodimer.</text>
</comment>
<feature type="compositionally biased region" description="Basic and acidic residues" evidence="9">
    <location>
        <begin position="313"/>
        <end position="322"/>
    </location>
</feature>
<comment type="caution">
    <text evidence="11">The sequence shown here is derived from an EMBL/GenBank/DDBJ whole genome shotgun (WGS) entry which is preliminary data.</text>
</comment>
<feature type="compositionally biased region" description="Basic and acidic residues" evidence="9">
    <location>
        <begin position="267"/>
        <end position="281"/>
    </location>
</feature>
<reference evidence="11 12" key="1">
    <citation type="journal article" date="2018" name="Nat. Genet.">
        <title>The Rosa genome provides new insights in the design of modern roses.</title>
        <authorList>
            <person name="Bendahmane M."/>
        </authorList>
    </citation>
    <scope>NUCLEOTIDE SEQUENCE [LARGE SCALE GENOMIC DNA]</scope>
    <source>
        <strain evidence="12">cv. Old Blush</strain>
    </source>
</reference>
<dbReference type="GO" id="GO:0052717">
    <property type="term" value="F:tRNA-specific adenosine-34 deaminase activity"/>
    <property type="evidence" value="ECO:0007669"/>
    <property type="project" value="UniProtKB-EC"/>
</dbReference>
<keyword evidence="6 11" id="KW-0378">Hydrolase</keyword>
<evidence type="ECO:0000256" key="5">
    <source>
        <dbReference type="ARBA" id="ARBA00022723"/>
    </source>
</evidence>
<dbReference type="HAMAP" id="MF_00972">
    <property type="entry name" value="tRNA_aden_deaminase"/>
    <property type="match status" value="1"/>
</dbReference>
<dbReference type="GO" id="GO:0046872">
    <property type="term" value="F:metal ion binding"/>
    <property type="evidence" value="ECO:0007669"/>
    <property type="project" value="UniProtKB-KW"/>
</dbReference>
<dbReference type="EMBL" id="PDCK01000042">
    <property type="protein sequence ID" value="PRQ40472.1"/>
    <property type="molecule type" value="Genomic_DNA"/>
</dbReference>